<keyword evidence="2" id="KW-1185">Reference proteome</keyword>
<accession>A0A9K3P3M0</accession>
<reference evidence="1" key="2">
    <citation type="submission" date="2020-06" db="EMBL/GenBank/DDBJ databases">
        <title>Helianthus annuus Genome sequencing and assembly Release 2.</title>
        <authorList>
            <person name="Gouzy J."/>
            <person name="Langlade N."/>
            <person name="Munos S."/>
        </authorList>
    </citation>
    <scope>NUCLEOTIDE SEQUENCE</scope>
    <source>
        <tissue evidence="1">Leaves</tissue>
    </source>
</reference>
<comment type="caution">
    <text evidence="1">The sequence shown here is derived from an EMBL/GenBank/DDBJ whole genome shotgun (WGS) entry which is preliminary data.</text>
</comment>
<proteinExistence type="predicted"/>
<name>A0A9K3P3M0_HELAN</name>
<dbReference type="Gramene" id="mRNA:HanXRQr2_Chr01g0024221">
    <property type="protein sequence ID" value="mRNA:HanXRQr2_Chr01g0024221"/>
    <property type="gene ID" value="HanXRQr2_Chr01g0024221"/>
</dbReference>
<evidence type="ECO:0000313" key="2">
    <source>
        <dbReference type="Proteomes" id="UP000215914"/>
    </source>
</evidence>
<dbReference type="AlphaFoldDB" id="A0A9K3P3M0"/>
<evidence type="ECO:0000313" key="1">
    <source>
        <dbReference type="EMBL" id="KAF5822245.1"/>
    </source>
</evidence>
<organism evidence="1 2">
    <name type="scientific">Helianthus annuus</name>
    <name type="common">Common sunflower</name>
    <dbReference type="NCBI Taxonomy" id="4232"/>
    <lineage>
        <taxon>Eukaryota</taxon>
        <taxon>Viridiplantae</taxon>
        <taxon>Streptophyta</taxon>
        <taxon>Embryophyta</taxon>
        <taxon>Tracheophyta</taxon>
        <taxon>Spermatophyta</taxon>
        <taxon>Magnoliopsida</taxon>
        <taxon>eudicotyledons</taxon>
        <taxon>Gunneridae</taxon>
        <taxon>Pentapetalae</taxon>
        <taxon>asterids</taxon>
        <taxon>campanulids</taxon>
        <taxon>Asterales</taxon>
        <taxon>Asteraceae</taxon>
        <taxon>Asteroideae</taxon>
        <taxon>Heliantheae alliance</taxon>
        <taxon>Heliantheae</taxon>
        <taxon>Helianthus</taxon>
    </lineage>
</organism>
<protein>
    <submittedName>
        <fullName evidence="1">Uncharacterized protein</fullName>
    </submittedName>
</protein>
<gene>
    <name evidence="1" type="ORF">HanXRQr2_Chr01g0024221</name>
</gene>
<sequence length="48" mass="5695">MKMVIKKRNPRKDYNASSGEKMFCVQDEDGYQEAKPAEALQRIIRFSW</sequence>
<dbReference type="EMBL" id="MNCJ02000316">
    <property type="protein sequence ID" value="KAF5822245.1"/>
    <property type="molecule type" value="Genomic_DNA"/>
</dbReference>
<reference evidence="1" key="1">
    <citation type="journal article" date="2017" name="Nature">
        <title>The sunflower genome provides insights into oil metabolism, flowering and Asterid evolution.</title>
        <authorList>
            <person name="Badouin H."/>
            <person name="Gouzy J."/>
            <person name="Grassa C.J."/>
            <person name="Murat F."/>
            <person name="Staton S.E."/>
            <person name="Cottret L."/>
            <person name="Lelandais-Briere C."/>
            <person name="Owens G.L."/>
            <person name="Carrere S."/>
            <person name="Mayjonade B."/>
            <person name="Legrand L."/>
            <person name="Gill N."/>
            <person name="Kane N.C."/>
            <person name="Bowers J.E."/>
            <person name="Hubner S."/>
            <person name="Bellec A."/>
            <person name="Berard A."/>
            <person name="Berges H."/>
            <person name="Blanchet N."/>
            <person name="Boniface M.C."/>
            <person name="Brunel D."/>
            <person name="Catrice O."/>
            <person name="Chaidir N."/>
            <person name="Claudel C."/>
            <person name="Donnadieu C."/>
            <person name="Faraut T."/>
            <person name="Fievet G."/>
            <person name="Helmstetter N."/>
            <person name="King M."/>
            <person name="Knapp S.J."/>
            <person name="Lai Z."/>
            <person name="Le Paslier M.C."/>
            <person name="Lippi Y."/>
            <person name="Lorenzon L."/>
            <person name="Mandel J.R."/>
            <person name="Marage G."/>
            <person name="Marchand G."/>
            <person name="Marquand E."/>
            <person name="Bret-Mestries E."/>
            <person name="Morien E."/>
            <person name="Nambeesan S."/>
            <person name="Nguyen T."/>
            <person name="Pegot-Espagnet P."/>
            <person name="Pouilly N."/>
            <person name="Raftis F."/>
            <person name="Sallet E."/>
            <person name="Schiex T."/>
            <person name="Thomas J."/>
            <person name="Vandecasteele C."/>
            <person name="Vares D."/>
            <person name="Vear F."/>
            <person name="Vautrin S."/>
            <person name="Crespi M."/>
            <person name="Mangin B."/>
            <person name="Burke J.M."/>
            <person name="Salse J."/>
            <person name="Munos S."/>
            <person name="Vincourt P."/>
            <person name="Rieseberg L.H."/>
            <person name="Langlade N.B."/>
        </authorList>
    </citation>
    <scope>NUCLEOTIDE SEQUENCE</scope>
    <source>
        <tissue evidence="1">Leaves</tissue>
    </source>
</reference>
<dbReference type="Proteomes" id="UP000215914">
    <property type="component" value="Unassembled WGS sequence"/>
</dbReference>